<dbReference type="EMBL" id="PYAU01000001">
    <property type="protein sequence ID" value="PSL36416.1"/>
    <property type="molecule type" value="Genomic_DNA"/>
</dbReference>
<feature type="domain" description="Rhodanese" evidence="1">
    <location>
        <begin position="17"/>
        <end position="100"/>
    </location>
</feature>
<reference evidence="2 3" key="1">
    <citation type="submission" date="2018-03" db="EMBL/GenBank/DDBJ databases">
        <title>Genomic Encyclopedia of Archaeal and Bacterial Type Strains, Phase II (KMG-II): from individual species to whole genera.</title>
        <authorList>
            <person name="Goeker M."/>
        </authorList>
    </citation>
    <scope>NUCLEOTIDE SEQUENCE [LARGE SCALE GENOMIC DNA]</scope>
    <source>
        <strain evidence="2 3">DSM 21548</strain>
    </source>
</reference>
<dbReference type="InterPro" id="IPR001763">
    <property type="entry name" value="Rhodanese-like_dom"/>
</dbReference>
<dbReference type="InterPro" id="IPR036873">
    <property type="entry name" value="Rhodanese-like_dom_sf"/>
</dbReference>
<dbReference type="AlphaFoldDB" id="A0A2P8GR16"/>
<dbReference type="SUPFAM" id="SSF52821">
    <property type="entry name" value="Rhodanese/Cell cycle control phosphatase"/>
    <property type="match status" value="1"/>
</dbReference>
<gene>
    <name evidence="2" type="ORF">CLV49_0005</name>
</gene>
<keyword evidence="2" id="KW-0808">Transferase</keyword>
<sequence length="106" mass="11170">MTPTDGRKRIAPIRLLGLPSALVIDVREHGVPGAAPFPNVLRVPMSEISDRLVELPSETLYIVCEWGLKSSRVVAYLSGLGFDAVDVEGGLAALDGESAAESAPTL</sequence>
<comment type="caution">
    <text evidence="2">The sequence shown here is derived from an EMBL/GenBank/DDBJ whole genome shotgun (WGS) entry which is preliminary data.</text>
</comment>
<accession>A0A2P8GR16</accession>
<evidence type="ECO:0000313" key="2">
    <source>
        <dbReference type="EMBL" id="PSL36416.1"/>
    </source>
</evidence>
<organism evidence="2 3">
    <name type="scientific">Labedella gwakjiensis</name>
    <dbReference type="NCBI Taxonomy" id="390269"/>
    <lineage>
        <taxon>Bacteria</taxon>
        <taxon>Bacillati</taxon>
        <taxon>Actinomycetota</taxon>
        <taxon>Actinomycetes</taxon>
        <taxon>Micrococcales</taxon>
        <taxon>Microbacteriaceae</taxon>
        <taxon>Labedella</taxon>
    </lineage>
</organism>
<evidence type="ECO:0000313" key="3">
    <source>
        <dbReference type="Proteomes" id="UP000241203"/>
    </source>
</evidence>
<protein>
    <submittedName>
        <fullName evidence="2">Rhodanese-related sulfurtransferase</fullName>
    </submittedName>
</protein>
<dbReference type="Gene3D" id="3.40.250.10">
    <property type="entry name" value="Rhodanese-like domain"/>
    <property type="match status" value="1"/>
</dbReference>
<evidence type="ECO:0000259" key="1">
    <source>
        <dbReference type="PROSITE" id="PS50206"/>
    </source>
</evidence>
<dbReference type="PROSITE" id="PS50206">
    <property type="entry name" value="RHODANESE_3"/>
    <property type="match status" value="1"/>
</dbReference>
<proteinExistence type="predicted"/>
<dbReference type="GO" id="GO:0016740">
    <property type="term" value="F:transferase activity"/>
    <property type="evidence" value="ECO:0007669"/>
    <property type="project" value="UniProtKB-KW"/>
</dbReference>
<name>A0A2P8GR16_9MICO</name>
<dbReference type="Proteomes" id="UP000241203">
    <property type="component" value="Unassembled WGS sequence"/>
</dbReference>
<dbReference type="CDD" id="cd00158">
    <property type="entry name" value="RHOD"/>
    <property type="match status" value="1"/>
</dbReference>